<protein>
    <submittedName>
        <fullName evidence="1">Uncharacterized protein</fullName>
    </submittedName>
</protein>
<gene>
    <name evidence="1" type="ORF">Ciccas_014399</name>
</gene>
<name>A0ABD2PIA9_9PLAT</name>
<dbReference type="EMBL" id="JBJKFK010008349">
    <property type="protein sequence ID" value="KAL3307096.1"/>
    <property type="molecule type" value="Genomic_DNA"/>
</dbReference>
<proteinExistence type="predicted"/>
<dbReference type="Proteomes" id="UP001626550">
    <property type="component" value="Unassembled WGS sequence"/>
</dbReference>
<dbReference type="AlphaFoldDB" id="A0ABD2PIA9"/>
<reference evidence="1 2" key="1">
    <citation type="submission" date="2024-11" db="EMBL/GenBank/DDBJ databases">
        <title>Adaptive evolution of stress response genes in parasites aligns with host niche diversity.</title>
        <authorList>
            <person name="Hahn C."/>
            <person name="Resl P."/>
        </authorList>
    </citation>
    <scope>NUCLEOTIDE SEQUENCE [LARGE SCALE GENOMIC DNA]</scope>
    <source>
        <strain evidence="1">EGGRZ-B1_66</strain>
        <tissue evidence="1">Body</tissue>
    </source>
</reference>
<comment type="caution">
    <text evidence="1">The sequence shown here is derived from an EMBL/GenBank/DDBJ whole genome shotgun (WGS) entry which is preliminary data.</text>
</comment>
<accession>A0ABD2PIA9</accession>
<organism evidence="1 2">
    <name type="scientific">Cichlidogyrus casuarinus</name>
    <dbReference type="NCBI Taxonomy" id="1844966"/>
    <lineage>
        <taxon>Eukaryota</taxon>
        <taxon>Metazoa</taxon>
        <taxon>Spiralia</taxon>
        <taxon>Lophotrochozoa</taxon>
        <taxon>Platyhelminthes</taxon>
        <taxon>Monogenea</taxon>
        <taxon>Monopisthocotylea</taxon>
        <taxon>Dactylogyridea</taxon>
        <taxon>Ancyrocephalidae</taxon>
        <taxon>Cichlidogyrus</taxon>
    </lineage>
</organism>
<feature type="non-terminal residue" evidence="1">
    <location>
        <position position="1"/>
    </location>
</feature>
<evidence type="ECO:0000313" key="2">
    <source>
        <dbReference type="Proteomes" id="UP001626550"/>
    </source>
</evidence>
<evidence type="ECO:0000313" key="1">
    <source>
        <dbReference type="EMBL" id="KAL3307096.1"/>
    </source>
</evidence>
<keyword evidence="2" id="KW-1185">Reference proteome</keyword>
<sequence length="292" mass="33710">EANLKCESHGRAIKLTCRWTEFKSCTENLKHYEVKLFDNNIALNTTKVKGNVVVLYYQFRKGFQLMKPYTIKVYSVRHIKGIDRQDQIGHLINSQFKTNVYHQYDMDQLAESIAKSLNHSTDKSIDVSQELAKLSLPWSNLVQKVTLIMSNDVNVFAGNEGKKKANEISRYRDACKATHISTSKCWELTLKEGLDDHYTFSRPDEANSATGLRVQLRFYYELYKHGWYASMVYPISDVETTTSSSGELKIRFHSNVNCILFNFRSLVAFPPNSNSNGYRYDCVLAEKEKNKH</sequence>